<dbReference type="InterPro" id="IPR037962">
    <property type="entry name" value="Neuralized"/>
</dbReference>
<keyword evidence="3" id="KW-1185">Reference proteome</keyword>
<dbReference type="AlphaFoldDB" id="A0A8K0KGA0"/>
<reference evidence="2" key="1">
    <citation type="submission" date="2013-04" db="EMBL/GenBank/DDBJ databases">
        <authorList>
            <person name="Qu J."/>
            <person name="Murali S.C."/>
            <person name="Bandaranaike D."/>
            <person name="Bellair M."/>
            <person name="Blankenburg K."/>
            <person name="Chao H."/>
            <person name="Dinh H."/>
            <person name="Doddapaneni H."/>
            <person name="Downs B."/>
            <person name="Dugan-Rocha S."/>
            <person name="Elkadiri S."/>
            <person name="Gnanaolivu R.D."/>
            <person name="Hernandez B."/>
            <person name="Javaid M."/>
            <person name="Jayaseelan J.C."/>
            <person name="Lee S."/>
            <person name="Li M."/>
            <person name="Ming W."/>
            <person name="Munidasa M."/>
            <person name="Muniz J."/>
            <person name="Nguyen L."/>
            <person name="Ongeri F."/>
            <person name="Osuji N."/>
            <person name="Pu L.-L."/>
            <person name="Puazo M."/>
            <person name="Qu C."/>
            <person name="Quiroz J."/>
            <person name="Raj R."/>
            <person name="Weissenberger G."/>
            <person name="Xin Y."/>
            <person name="Zou X."/>
            <person name="Han Y."/>
            <person name="Richards S."/>
            <person name="Worley K."/>
            <person name="Muzny D."/>
            <person name="Gibbs R."/>
        </authorList>
    </citation>
    <scope>NUCLEOTIDE SEQUENCE</scope>
    <source>
        <strain evidence="2">Sampled in the wild</strain>
    </source>
</reference>
<dbReference type="OrthoDB" id="49113at2759"/>
<dbReference type="PANTHER" id="PTHR12429:SF14">
    <property type="entry name" value="NEURALIZED-LIKE PROTEIN 4"/>
    <property type="match status" value="1"/>
</dbReference>
<dbReference type="InterPro" id="IPR006573">
    <property type="entry name" value="NHR_dom"/>
</dbReference>
<accession>A0A8K0KGA0</accession>
<proteinExistence type="predicted"/>
<organism evidence="2 3">
    <name type="scientific">Ladona fulva</name>
    <name type="common">Scarce chaser dragonfly</name>
    <name type="synonym">Libellula fulva</name>
    <dbReference type="NCBI Taxonomy" id="123851"/>
    <lineage>
        <taxon>Eukaryota</taxon>
        <taxon>Metazoa</taxon>
        <taxon>Ecdysozoa</taxon>
        <taxon>Arthropoda</taxon>
        <taxon>Hexapoda</taxon>
        <taxon>Insecta</taxon>
        <taxon>Pterygota</taxon>
        <taxon>Palaeoptera</taxon>
        <taxon>Odonata</taxon>
        <taxon>Epiprocta</taxon>
        <taxon>Anisoptera</taxon>
        <taxon>Libelluloidea</taxon>
        <taxon>Libellulidae</taxon>
        <taxon>Ladona</taxon>
    </lineage>
</organism>
<dbReference type="Proteomes" id="UP000792457">
    <property type="component" value="Unassembled WGS sequence"/>
</dbReference>
<dbReference type="Pfam" id="PF07177">
    <property type="entry name" value="Neuralized"/>
    <property type="match status" value="1"/>
</dbReference>
<dbReference type="Gene3D" id="2.60.120.920">
    <property type="match status" value="1"/>
</dbReference>
<gene>
    <name evidence="2" type="ORF">J437_LFUL010753</name>
</gene>
<evidence type="ECO:0000259" key="1">
    <source>
        <dbReference type="PROSITE" id="PS51065"/>
    </source>
</evidence>
<dbReference type="PANTHER" id="PTHR12429">
    <property type="entry name" value="NEURALIZED"/>
    <property type="match status" value="1"/>
</dbReference>
<protein>
    <recommendedName>
        <fullName evidence="1">NHR domain-containing protein</fullName>
    </recommendedName>
</protein>
<comment type="caution">
    <text evidence="2">The sequence shown here is derived from an EMBL/GenBank/DDBJ whole genome shotgun (WGS) entry which is preliminary data.</text>
</comment>
<feature type="domain" description="NHR" evidence="1">
    <location>
        <begin position="86"/>
        <end position="249"/>
    </location>
</feature>
<dbReference type="SMART" id="SM00588">
    <property type="entry name" value="NEUZ"/>
    <property type="match status" value="1"/>
</dbReference>
<dbReference type="PROSITE" id="PS51065">
    <property type="entry name" value="NHR"/>
    <property type="match status" value="1"/>
</dbReference>
<dbReference type="SUPFAM" id="SSF49899">
    <property type="entry name" value="Concanavalin A-like lectins/glucanases"/>
    <property type="match status" value="1"/>
</dbReference>
<evidence type="ECO:0000313" key="2">
    <source>
        <dbReference type="EMBL" id="KAG8231778.1"/>
    </source>
</evidence>
<name>A0A8K0KGA0_LADFU</name>
<sequence>MSISGTSASICDGNAGKKHRMVFSINSIRNDEDEWETKFSASQNLTVKPRNIDVNLTRLVVDCHENYFIDIKGIIKENSEEEAKKRLIFHSKCSSQAAITNDGRTLQKIKLNGRGAALTNRPLMDNEIFTVRIDKKDGRPDGIGIGVTTHAPGTLELPDHINSIGTGTWMFYHNHLYHNSKEAFLGYQKTPLKDVKVGQRVGVMRSKSGTLHFFLDGVDQGPAASNLPETVYGAFELFENLLQGTIVDA</sequence>
<reference evidence="2" key="2">
    <citation type="submission" date="2017-10" db="EMBL/GenBank/DDBJ databases">
        <title>Ladona fulva Genome sequencing and assembly.</title>
        <authorList>
            <person name="Murali S."/>
            <person name="Richards S."/>
            <person name="Bandaranaike D."/>
            <person name="Bellair M."/>
            <person name="Blankenburg K."/>
            <person name="Chao H."/>
            <person name="Dinh H."/>
            <person name="Doddapaneni H."/>
            <person name="Dugan-Rocha S."/>
            <person name="Elkadiri S."/>
            <person name="Gnanaolivu R."/>
            <person name="Hernandez B."/>
            <person name="Skinner E."/>
            <person name="Javaid M."/>
            <person name="Lee S."/>
            <person name="Li M."/>
            <person name="Ming W."/>
            <person name="Munidasa M."/>
            <person name="Muniz J."/>
            <person name="Nguyen L."/>
            <person name="Hughes D."/>
            <person name="Osuji N."/>
            <person name="Pu L.-L."/>
            <person name="Puazo M."/>
            <person name="Qu C."/>
            <person name="Quiroz J."/>
            <person name="Raj R."/>
            <person name="Weissenberger G."/>
            <person name="Xin Y."/>
            <person name="Zou X."/>
            <person name="Han Y."/>
            <person name="Worley K."/>
            <person name="Muzny D."/>
            <person name="Gibbs R."/>
        </authorList>
    </citation>
    <scope>NUCLEOTIDE SEQUENCE</scope>
    <source>
        <strain evidence="2">Sampled in the wild</strain>
    </source>
</reference>
<dbReference type="EMBL" id="KZ308573">
    <property type="protein sequence ID" value="KAG8231778.1"/>
    <property type="molecule type" value="Genomic_DNA"/>
</dbReference>
<dbReference type="InterPro" id="IPR043136">
    <property type="entry name" value="B30.2/SPRY_sf"/>
</dbReference>
<dbReference type="GO" id="GO:0061630">
    <property type="term" value="F:ubiquitin protein ligase activity"/>
    <property type="evidence" value="ECO:0007669"/>
    <property type="project" value="TreeGrafter"/>
</dbReference>
<dbReference type="InterPro" id="IPR013320">
    <property type="entry name" value="ConA-like_dom_sf"/>
</dbReference>
<dbReference type="CDD" id="cd12887">
    <property type="entry name" value="SPRY_NHR_like"/>
    <property type="match status" value="1"/>
</dbReference>
<evidence type="ECO:0000313" key="3">
    <source>
        <dbReference type="Proteomes" id="UP000792457"/>
    </source>
</evidence>